<sequence length="111" mass="12826">MKYSIKRASFHEFIDFAIQKNDIIIEDLSKIIKLEKVSWQNIAGSLNKIVSNIHLIIDYFNKINSASTNTFIMTSNFQVKDIEDKLNCNLLAIQNILNKFYGKKLKNLASK</sequence>
<accession>A0A3M7RWZ7</accession>
<protein>
    <submittedName>
        <fullName evidence="1">Uncharacterized protein</fullName>
    </submittedName>
</protein>
<proteinExistence type="predicted"/>
<dbReference type="AlphaFoldDB" id="A0A3M7RWZ7"/>
<gene>
    <name evidence="1" type="ORF">BpHYR1_030467</name>
</gene>
<evidence type="ECO:0000313" key="2">
    <source>
        <dbReference type="Proteomes" id="UP000276133"/>
    </source>
</evidence>
<dbReference type="EMBL" id="REGN01002476">
    <property type="protein sequence ID" value="RNA27898.1"/>
    <property type="molecule type" value="Genomic_DNA"/>
</dbReference>
<evidence type="ECO:0000313" key="1">
    <source>
        <dbReference type="EMBL" id="RNA27898.1"/>
    </source>
</evidence>
<organism evidence="1 2">
    <name type="scientific">Brachionus plicatilis</name>
    <name type="common">Marine rotifer</name>
    <name type="synonym">Brachionus muelleri</name>
    <dbReference type="NCBI Taxonomy" id="10195"/>
    <lineage>
        <taxon>Eukaryota</taxon>
        <taxon>Metazoa</taxon>
        <taxon>Spiralia</taxon>
        <taxon>Gnathifera</taxon>
        <taxon>Rotifera</taxon>
        <taxon>Eurotatoria</taxon>
        <taxon>Monogononta</taxon>
        <taxon>Pseudotrocha</taxon>
        <taxon>Ploima</taxon>
        <taxon>Brachionidae</taxon>
        <taxon>Brachionus</taxon>
    </lineage>
</organism>
<reference evidence="1 2" key="1">
    <citation type="journal article" date="2018" name="Sci. Rep.">
        <title>Genomic signatures of local adaptation to the degree of environmental predictability in rotifers.</title>
        <authorList>
            <person name="Franch-Gras L."/>
            <person name="Hahn C."/>
            <person name="Garcia-Roger E.M."/>
            <person name="Carmona M.J."/>
            <person name="Serra M."/>
            <person name="Gomez A."/>
        </authorList>
    </citation>
    <scope>NUCLEOTIDE SEQUENCE [LARGE SCALE GENOMIC DNA]</scope>
    <source>
        <strain evidence="1">HYR1</strain>
    </source>
</reference>
<dbReference type="Proteomes" id="UP000276133">
    <property type="component" value="Unassembled WGS sequence"/>
</dbReference>
<name>A0A3M7RWZ7_BRAPC</name>
<keyword evidence="2" id="KW-1185">Reference proteome</keyword>
<comment type="caution">
    <text evidence="1">The sequence shown here is derived from an EMBL/GenBank/DDBJ whole genome shotgun (WGS) entry which is preliminary data.</text>
</comment>